<sequence>MKCSKVTHMPNLSLGHIPEPNPPESEPKYQQEVADLLSSKEQEKEQTTEQFILGYN</sequence>
<dbReference type="EMBL" id="AUXX01000056">
    <property type="protein sequence ID" value="KZN60329.1"/>
    <property type="molecule type" value="Genomic_DNA"/>
</dbReference>
<dbReference type="Proteomes" id="UP000076661">
    <property type="component" value="Unassembled WGS sequence"/>
</dbReference>
<evidence type="ECO:0000313" key="3">
    <source>
        <dbReference type="Proteomes" id="UP000076661"/>
    </source>
</evidence>
<evidence type="ECO:0000256" key="1">
    <source>
        <dbReference type="SAM" id="MobiDB-lite"/>
    </source>
</evidence>
<organism evidence="2 3">
    <name type="scientific">Pseudoalteromonas luteoviolacea S4060-1</name>
    <dbReference type="NCBI Taxonomy" id="1365257"/>
    <lineage>
        <taxon>Bacteria</taxon>
        <taxon>Pseudomonadati</taxon>
        <taxon>Pseudomonadota</taxon>
        <taxon>Gammaproteobacteria</taxon>
        <taxon>Alteromonadales</taxon>
        <taxon>Pseudoalteromonadaceae</taxon>
        <taxon>Pseudoalteromonas</taxon>
    </lineage>
</organism>
<reference evidence="2 3" key="1">
    <citation type="submission" date="2013-07" db="EMBL/GenBank/DDBJ databases">
        <title>Comparative Genomic and Metabolomic Analysis of Twelve Strains of Pseudoalteromonas luteoviolacea.</title>
        <authorList>
            <person name="Vynne N.G."/>
            <person name="Mansson M."/>
            <person name="Gram L."/>
        </authorList>
    </citation>
    <scope>NUCLEOTIDE SEQUENCE [LARGE SCALE GENOMIC DNA]</scope>
    <source>
        <strain evidence="2 3">S4060-1</strain>
    </source>
</reference>
<feature type="region of interest" description="Disordered" evidence="1">
    <location>
        <begin position="1"/>
        <end position="56"/>
    </location>
</feature>
<name>A0A161Y1C0_9GAMM</name>
<gene>
    <name evidence="2" type="ORF">N478_07170</name>
</gene>
<proteinExistence type="predicted"/>
<comment type="caution">
    <text evidence="2">The sequence shown here is derived from an EMBL/GenBank/DDBJ whole genome shotgun (WGS) entry which is preliminary data.</text>
</comment>
<dbReference type="PATRIC" id="fig|1365257.3.peg.4836"/>
<protein>
    <submittedName>
        <fullName evidence="2">Uncharacterized protein</fullName>
    </submittedName>
</protein>
<dbReference type="RefSeq" id="WP_155734488.1">
    <property type="nucleotide sequence ID" value="NZ_AUXX01000056.1"/>
</dbReference>
<evidence type="ECO:0000313" key="2">
    <source>
        <dbReference type="EMBL" id="KZN60329.1"/>
    </source>
</evidence>
<accession>A0A161Y1C0</accession>
<feature type="compositionally biased region" description="Basic and acidic residues" evidence="1">
    <location>
        <begin position="38"/>
        <end position="47"/>
    </location>
</feature>
<dbReference type="AlphaFoldDB" id="A0A161Y1C0"/>